<dbReference type="InterPro" id="IPR036397">
    <property type="entry name" value="RNaseH_sf"/>
</dbReference>
<evidence type="ECO:0000313" key="2">
    <source>
        <dbReference type="RefSeq" id="XP_016442180.1"/>
    </source>
</evidence>
<dbReference type="InterPro" id="IPR044730">
    <property type="entry name" value="RNase_H-like_dom_plant"/>
</dbReference>
<dbReference type="OrthoDB" id="1300568at2759"/>
<evidence type="ECO:0000259" key="1">
    <source>
        <dbReference type="Pfam" id="PF13456"/>
    </source>
</evidence>
<dbReference type="KEGG" id="nta:107767632"/>
<dbReference type="PANTHER" id="PTHR47074:SF73">
    <property type="entry name" value="OS04G0448401 PROTEIN"/>
    <property type="match status" value="1"/>
</dbReference>
<protein>
    <recommendedName>
        <fullName evidence="1">RNase H type-1 domain-containing protein</fullName>
    </recommendedName>
</protein>
<accession>A0A1S3XQP1</accession>
<dbReference type="AlphaFoldDB" id="A0A1S3XQP1"/>
<dbReference type="InterPro" id="IPR012337">
    <property type="entry name" value="RNaseH-like_sf"/>
</dbReference>
<dbReference type="Gene3D" id="3.30.420.10">
    <property type="entry name" value="Ribonuclease H-like superfamily/Ribonuclease H"/>
    <property type="match status" value="1"/>
</dbReference>
<dbReference type="PANTHER" id="PTHR47074">
    <property type="entry name" value="BNAC02G40300D PROTEIN"/>
    <property type="match status" value="1"/>
</dbReference>
<dbReference type="InterPro" id="IPR052929">
    <property type="entry name" value="RNase_H-like_EbsB-rel"/>
</dbReference>
<dbReference type="GO" id="GO:0003676">
    <property type="term" value="F:nucleic acid binding"/>
    <property type="evidence" value="ECO:0007669"/>
    <property type="project" value="InterPro"/>
</dbReference>
<gene>
    <name evidence="2" type="primary">LOC107767632</name>
</gene>
<sequence>MKNKFLNWNLFFPFAIWHIWINRNNNNQNNTENPININHIIARAIELRLLTENNILTSPKIHLNIKWHRPPKGQFKLNIDASFNKNLQQCGLGGVIRNVNGHWIVGFAKPAHARGSLHVEIKALLAGLKTAHTWGMFPLQIETDSTKVADMEIATSVRNCEPFKKLNLSHLRNICRICDTLSIPAIIAFARGCSQRIEYSRICDSGYQVHSSHLR</sequence>
<reference evidence="2" key="1">
    <citation type="submission" date="2025-08" db="UniProtKB">
        <authorList>
            <consortium name="RefSeq"/>
        </authorList>
    </citation>
    <scope>IDENTIFICATION</scope>
</reference>
<feature type="non-terminal residue" evidence="2">
    <location>
        <position position="215"/>
    </location>
</feature>
<dbReference type="GO" id="GO:0004523">
    <property type="term" value="F:RNA-DNA hybrid ribonuclease activity"/>
    <property type="evidence" value="ECO:0007669"/>
    <property type="project" value="InterPro"/>
</dbReference>
<dbReference type="InterPro" id="IPR002156">
    <property type="entry name" value="RNaseH_domain"/>
</dbReference>
<feature type="domain" description="RNase H type-1" evidence="1">
    <location>
        <begin position="78"/>
        <end position="151"/>
    </location>
</feature>
<proteinExistence type="predicted"/>
<name>A0A1S3XQP1_TOBAC</name>
<dbReference type="RefSeq" id="XP_016442180.1">
    <property type="nucleotide sequence ID" value="XM_016586694.1"/>
</dbReference>
<organism evidence="2">
    <name type="scientific">Nicotiana tabacum</name>
    <name type="common">Common tobacco</name>
    <dbReference type="NCBI Taxonomy" id="4097"/>
    <lineage>
        <taxon>Eukaryota</taxon>
        <taxon>Viridiplantae</taxon>
        <taxon>Streptophyta</taxon>
        <taxon>Embryophyta</taxon>
        <taxon>Tracheophyta</taxon>
        <taxon>Spermatophyta</taxon>
        <taxon>Magnoliopsida</taxon>
        <taxon>eudicotyledons</taxon>
        <taxon>Gunneridae</taxon>
        <taxon>Pentapetalae</taxon>
        <taxon>asterids</taxon>
        <taxon>lamiids</taxon>
        <taxon>Solanales</taxon>
        <taxon>Solanaceae</taxon>
        <taxon>Nicotianoideae</taxon>
        <taxon>Nicotianeae</taxon>
        <taxon>Nicotiana</taxon>
    </lineage>
</organism>
<dbReference type="Pfam" id="PF13456">
    <property type="entry name" value="RVT_3"/>
    <property type="match status" value="1"/>
</dbReference>
<dbReference type="PaxDb" id="4097-A0A1S3XQP1"/>
<dbReference type="CDD" id="cd06222">
    <property type="entry name" value="RNase_H_like"/>
    <property type="match status" value="1"/>
</dbReference>
<dbReference type="SUPFAM" id="SSF53098">
    <property type="entry name" value="Ribonuclease H-like"/>
    <property type="match status" value="1"/>
</dbReference>